<sequence length="182" mass="19180">MPSSPWARVPDRKSGTHAQTSQIGSGMHGSGPSASFTPGPKKNKQARPGRRGKKIQNQKLACWPGLDTQARPAGTNDAPPSSAAPTTAPRRPVQPAGCPSRRHSADPPPLQREEEAKQSVDQPSLSGMPRPPARKVARDAWAVANGPRRGRDGWRDGLSRAAASCPGAGKGVYFVVGCQPPF</sequence>
<organism evidence="2 3">
    <name type="scientific">Pseudozyma flocculosa</name>
    <dbReference type="NCBI Taxonomy" id="84751"/>
    <lineage>
        <taxon>Eukaryota</taxon>
        <taxon>Fungi</taxon>
        <taxon>Dikarya</taxon>
        <taxon>Basidiomycota</taxon>
        <taxon>Ustilaginomycotina</taxon>
        <taxon>Ustilaginomycetes</taxon>
        <taxon>Ustilaginales</taxon>
        <taxon>Ustilaginaceae</taxon>
        <taxon>Pseudozyma</taxon>
    </lineage>
</organism>
<proteinExistence type="predicted"/>
<feature type="compositionally biased region" description="Basic residues" evidence="1">
    <location>
        <begin position="41"/>
        <end position="56"/>
    </location>
</feature>
<name>A0A5C3EZK0_9BASI</name>
<feature type="region of interest" description="Disordered" evidence="1">
    <location>
        <begin position="1"/>
        <end position="156"/>
    </location>
</feature>
<dbReference type="Proteomes" id="UP000323386">
    <property type="component" value="Unassembled WGS sequence"/>
</dbReference>
<dbReference type="EMBL" id="OOIP01000007">
    <property type="protein sequence ID" value="SPO37704.1"/>
    <property type="molecule type" value="Genomic_DNA"/>
</dbReference>
<accession>A0A5C3EZK0</accession>
<evidence type="ECO:0000256" key="1">
    <source>
        <dbReference type="SAM" id="MobiDB-lite"/>
    </source>
</evidence>
<dbReference type="AlphaFoldDB" id="A0A5C3EZK0"/>
<protein>
    <submittedName>
        <fullName evidence="2">Uncharacterized protein</fullName>
    </submittedName>
</protein>
<evidence type="ECO:0000313" key="3">
    <source>
        <dbReference type="Proteomes" id="UP000323386"/>
    </source>
</evidence>
<gene>
    <name evidence="2" type="ORF">PSFLO_03180</name>
</gene>
<feature type="compositionally biased region" description="Low complexity" evidence="1">
    <location>
        <begin position="78"/>
        <end position="91"/>
    </location>
</feature>
<keyword evidence="3" id="KW-1185">Reference proteome</keyword>
<evidence type="ECO:0000313" key="2">
    <source>
        <dbReference type="EMBL" id="SPO37704.1"/>
    </source>
</evidence>
<reference evidence="2 3" key="1">
    <citation type="submission" date="2018-03" db="EMBL/GenBank/DDBJ databases">
        <authorList>
            <person name="Guldener U."/>
        </authorList>
    </citation>
    <scope>NUCLEOTIDE SEQUENCE [LARGE SCALE GENOMIC DNA]</scope>
    <source>
        <strain evidence="2 3">DAOM196992</strain>
    </source>
</reference>